<dbReference type="STRING" id="675864.SAMN04489747_1519"/>
<dbReference type="InterPro" id="IPR027417">
    <property type="entry name" value="P-loop_NTPase"/>
</dbReference>
<dbReference type="RefSeq" id="WP_157677028.1">
    <property type="nucleotide sequence ID" value="NZ_LT629688.1"/>
</dbReference>
<sequence length="361" mass="36938">MTAPSLTRSPLTSERLHHAKHAYTTRHVDTLRSRGLLLEATPAAGDLVLAQVDRIGQHKRLEDRHGRRATLFPGDEVVVCYGARYAPDQFHAVVPEDLSACHLVAAGGLAGQVQAAHSAMAPPTSLLPLGILLDGAGERINLSQSAAPAGAVAGLPPTIAVVGSSMNSGKTTSAAHLIGGLRRAGLRVGAAKVTGTGAGGDVWLMQDAGAAVVLDFTSAGVPSTYRMGPDEVLRVFRTLLYQLSTAGCDVLVIEVADGIYHAETSALVSSPDFATAVDAVLYAAGDAAGAVTGATWLAGRQLPVLGVTGLLSASPLAAEEARGLVDHPVLSLADLGDPVQALALQQQVAGGREGSFPCPSR</sequence>
<name>A0A1G6WSN1_9ACTN</name>
<dbReference type="AlphaFoldDB" id="A0A1G6WSN1"/>
<dbReference type="Proteomes" id="UP000198546">
    <property type="component" value="Chromosome i"/>
</dbReference>
<proteinExistence type="predicted"/>
<keyword evidence="2" id="KW-1185">Reference proteome</keyword>
<reference evidence="1 2" key="1">
    <citation type="submission" date="2016-10" db="EMBL/GenBank/DDBJ databases">
        <authorList>
            <person name="de Groot N.N."/>
        </authorList>
    </citation>
    <scope>NUCLEOTIDE SEQUENCE [LARGE SCALE GENOMIC DNA]</scope>
    <source>
        <strain evidence="1 2">MON 2.2</strain>
    </source>
</reference>
<dbReference type="EMBL" id="LT629688">
    <property type="protein sequence ID" value="SDD68821.1"/>
    <property type="molecule type" value="Genomic_DNA"/>
</dbReference>
<gene>
    <name evidence="1" type="ORF">SAMN04489747_1519</name>
</gene>
<dbReference type="SUPFAM" id="SSF52540">
    <property type="entry name" value="P-loop containing nucleoside triphosphate hydrolases"/>
    <property type="match status" value="1"/>
</dbReference>
<dbReference type="OrthoDB" id="145933at2"/>
<evidence type="ECO:0000313" key="1">
    <source>
        <dbReference type="EMBL" id="SDD68821.1"/>
    </source>
</evidence>
<evidence type="ECO:0008006" key="3">
    <source>
        <dbReference type="Google" id="ProtNLM"/>
    </source>
</evidence>
<evidence type="ECO:0000313" key="2">
    <source>
        <dbReference type="Proteomes" id="UP000198546"/>
    </source>
</evidence>
<accession>A0A1G6WSN1</accession>
<dbReference type="Gene3D" id="3.40.50.300">
    <property type="entry name" value="P-loop containing nucleotide triphosphate hydrolases"/>
    <property type="match status" value="1"/>
</dbReference>
<organism evidence="1 2">
    <name type="scientific">Auraticoccus monumenti</name>
    <dbReference type="NCBI Taxonomy" id="675864"/>
    <lineage>
        <taxon>Bacteria</taxon>
        <taxon>Bacillati</taxon>
        <taxon>Actinomycetota</taxon>
        <taxon>Actinomycetes</taxon>
        <taxon>Propionibacteriales</taxon>
        <taxon>Propionibacteriaceae</taxon>
        <taxon>Auraticoccus</taxon>
    </lineage>
</organism>
<protein>
    <recommendedName>
        <fullName evidence="3">DUF1611 domain-containing protein</fullName>
    </recommendedName>
</protein>